<dbReference type="Gene3D" id="1.10.150.20">
    <property type="entry name" value="5' to 3' exonuclease, C-terminal subdomain"/>
    <property type="match status" value="1"/>
</dbReference>
<proteinExistence type="predicted"/>
<dbReference type="InterPro" id="IPR003583">
    <property type="entry name" value="Hlx-hairpin-Hlx_DNA-bd_motif"/>
</dbReference>
<comment type="caution">
    <text evidence="4">The sequence shown here is derived from an EMBL/GenBank/DDBJ whole genome shotgun (WGS) entry which is preliminary data.</text>
</comment>
<keyword evidence="4" id="KW-0238">DNA-binding</keyword>
<dbReference type="Gene3D" id="1.10.150.110">
    <property type="entry name" value="DNA polymerase beta, N-terminal domain-like"/>
    <property type="match status" value="1"/>
</dbReference>
<dbReference type="Proteomes" id="UP000017842">
    <property type="component" value="Unassembled WGS sequence"/>
</dbReference>
<dbReference type="InterPro" id="IPR010994">
    <property type="entry name" value="RuvA_2-like"/>
</dbReference>
<dbReference type="InterPro" id="IPR022312">
    <property type="entry name" value="DNA_pol_X"/>
</dbReference>
<dbReference type="OrthoDB" id="9808747at2"/>
<dbReference type="InterPro" id="IPR010996">
    <property type="entry name" value="HHH_MUS81"/>
</dbReference>
<dbReference type="PANTHER" id="PTHR11276:SF28">
    <property type="entry name" value="DNA POLYMERASE LAMBDA"/>
    <property type="match status" value="1"/>
</dbReference>
<dbReference type="SUPFAM" id="SSF47781">
    <property type="entry name" value="RuvA domain 2-like"/>
    <property type="match status" value="1"/>
</dbReference>
<evidence type="ECO:0000256" key="2">
    <source>
        <dbReference type="ARBA" id="ARBA00022705"/>
    </source>
</evidence>
<dbReference type="Pfam" id="PF14520">
    <property type="entry name" value="HHH_5"/>
    <property type="match status" value="1"/>
</dbReference>
<dbReference type="AlphaFoldDB" id="V5B5V6"/>
<dbReference type="EMBL" id="AYLO01000134">
    <property type="protein sequence ID" value="ESS68600.1"/>
    <property type="molecule type" value="Genomic_DNA"/>
</dbReference>
<name>V5B5V6_9GAMM</name>
<dbReference type="GO" id="GO:0003887">
    <property type="term" value="F:DNA-directed DNA polymerase activity"/>
    <property type="evidence" value="ECO:0007669"/>
    <property type="project" value="InterPro"/>
</dbReference>
<dbReference type="STRING" id="1116472.MGMO_145c00130"/>
<accession>V5B5V6</accession>
<dbReference type="InterPro" id="IPR027421">
    <property type="entry name" value="DNA_pol_lamdba_lyase_dom_sf"/>
</dbReference>
<dbReference type="SMART" id="SM00278">
    <property type="entry name" value="HhH1"/>
    <property type="match status" value="2"/>
</dbReference>
<dbReference type="PANTHER" id="PTHR11276">
    <property type="entry name" value="DNA POLYMERASE TYPE-X FAMILY MEMBER"/>
    <property type="match status" value="1"/>
</dbReference>
<dbReference type="RefSeq" id="WP_023496191.1">
    <property type="nucleotide sequence ID" value="NZ_AYLO01000134.1"/>
</dbReference>
<dbReference type="Pfam" id="PF14716">
    <property type="entry name" value="HHH_8"/>
    <property type="match status" value="1"/>
</dbReference>
<dbReference type="GO" id="GO:0003677">
    <property type="term" value="F:DNA binding"/>
    <property type="evidence" value="ECO:0007669"/>
    <property type="project" value="UniProtKB-KW"/>
</dbReference>
<evidence type="ECO:0000313" key="4">
    <source>
        <dbReference type="EMBL" id="ESS68600.1"/>
    </source>
</evidence>
<keyword evidence="5" id="KW-1185">Reference proteome</keyword>
<gene>
    <name evidence="4" type="ORF">MGMO_145c00130</name>
</gene>
<keyword evidence="2" id="KW-0235">DNA replication</keyword>
<feature type="domain" description="Helix-hairpin-helix DNA-binding motif class 1" evidence="3">
    <location>
        <begin position="94"/>
        <end position="113"/>
    </location>
</feature>
<feature type="domain" description="Helix-hairpin-helix DNA-binding motif class 1" evidence="3">
    <location>
        <begin position="55"/>
        <end position="74"/>
    </location>
</feature>
<keyword evidence="1" id="KW-0237">DNA synthesis</keyword>
<dbReference type="SUPFAM" id="SSF47802">
    <property type="entry name" value="DNA polymerase beta, N-terminal domain-like"/>
    <property type="match status" value="1"/>
</dbReference>
<protein>
    <submittedName>
        <fullName evidence="4">Helix-hairpin-helix DNA-binding, class 1</fullName>
    </submittedName>
</protein>
<evidence type="ECO:0000259" key="3">
    <source>
        <dbReference type="SMART" id="SM00278"/>
    </source>
</evidence>
<sequence>MAKNNELAANLRDIADLLKGQKANPFRVNAYLNAAKTIDALTEPVEDLLKREGFTALLDLPGIGEGIARSINEYIVTGRMSRLESLQTGHDPVALFEQIPGIGPRSAHRIIETLHIDSLEALELAAYNGRLKAVPGFSTKKIALVQTWLDRVLGYRRPHIEPQQPIAEPPVSLLLKIDEQYRRKAEAGDLPTIAPKRFNPNGEAWLPILHTTQKGWHFTALYSNTARAHQLDRVKDWVIITFHDDQHHEGQHTVVTETRGVAMGRRVVRGREKECGDLQSTIA</sequence>
<dbReference type="GO" id="GO:0006281">
    <property type="term" value="P:DNA repair"/>
    <property type="evidence" value="ECO:0007669"/>
    <property type="project" value="InterPro"/>
</dbReference>
<dbReference type="PATRIC" id="fig|1116472.3.peg.3567"/>
<organism evidence="4 5">
    <name type="scientific">Methyloglobulus morosus KoM1</name>
    <dbReference type="NCBI Taxonomy" id="1116472"/>
    <lineage>
        <taxon>Bacteria</taxon>
        <taxon>Pseudomonadati</taxon>
        <taxon>Pseudomonadota</taxon>
        <taxon>Gammaproteobacteria</taxon>
        <taxon>Methylococcales</taxon>
        <taxon>Methylococcaceae</taxon>
        <taxon>Methyloglobulus</taxon>
    </lineage>
</organism>
<evidence type="ECO:0000256" key="1">
    <source>
        <dbReference type="ARBA" id="ARBA00022634"/>
    </source>
</evidence>
<reference evidence="4 5" key="1">
    <citation type="journal article" date="2013" name="Genome Announc.">
        <title>Draft Genome Sequence of the Methanotrophic Gammaproteobacterium Methyloglobulus morosus DSM 22980 Strain KoM1.</title>
        <authorList>
            <person name="Poehlein A."/>
            <person name="Deutzmann J.S."/>
            <person name="Daniel R."/>
            <person name="Simeonova D.D."/>
        </authorList>
    </citation>
    <scope>NUCLEOTIDE SEQUENCE [LARGE SCALE GENOMIC DNA]</scope>
    <source>
        <strain evidence="4 5">KoM1</strain>
    </source>
</reference>
<evidence type="ECO:0000313" key="5">
    <source>
        <dbReference type="Proteomes" id="UP000017842"/>
    </source>
</evidence>
<dbReference type="eggNOG" id="COG1796">
    <property type="taxonomic scope" value="Bacteria"/>
</dbReference>